<reference evidence="2" key="1">
    <citation type="submission" date="2017-09" db="EMBL/GenBank/DDBJ databases">
        <title>Depth-based differentiation of microbial function through sediment-hosted aquifers and enrichment of novel symbionts in the deep terrestrial subsurface.</title>
        <authorList>
            <person name="Probst A.J."/>
            <person name="Ladd B."/>
            <person name="Jarett J.K."/>
            <person name="Geller-Mcgrath D.E."/>
            <person name="Sieber C.M.K."/>
            <person name="Emerson J.B."/>
            <person name="Anantharaman K."/>
            <person name="Thomas B.C."/>
            <person name="Malmstrom R."/>
            <person name="Stieglmeier M."/>
            <person name="Klingl A."/>
            <person name="Woyke T."/>
            <person name="Ryan C.M."/>
            <person name="Banfield J.F."/>
        </authorList>
    </citation>
    <scope>NUCLEOTIDE SEQUENCE [LARGE SCALE GENOMIC DNA]</scope>
</reference>
<dbReference type="AlphaFoldDB" id="A0A2M8C5I2"/>
<evidence type="ECO:0000313" key="1">
    <source>
        <dbReference type="EMBL" id="PJB51438.1"/>
    </source>
</evidence>
<dbReference type="Proteomes" id="UP000229421">
    <property type="component" value="Unassembled WGS sequence"/>
</dbReference>
<organism evidence="1 2">
    <name type="scientific">Candidatus Berkelbacteria bacterium CG_4_9_14_3_um_filter_39_23</name>
    <dbReference type="NCBI Taxonomy" id="1974508"/>
    <lineage>
        <taxon>Bacteria</taxon>
        <taxon>Candidatus Berkelbacteria</taxon>
    </lineage>
</organism>
<comment type="caution">
    <text evidence="1">The sequence shown here is derived from an EMBL/GenBank/DDBJ whole genome shotgun (WGS) entry which is preliminary data.</text>
</comment>
<evidence type="ECO:0000313" key="2">
    <source>
        <dbReference type="Proteomes" id="UP000229421"/>
    </source>
</evidence>
<sequence>MADAFSPATTELALDALEDARFEFELAEPEPALDVEAELALLVGLVTTTAAPPVELELEEPMPVVLPDPLLPEAEDELPELEAAAPPFKVATTTAVVPVEPELDEELLPVVELGLDPLLALAPDVEADAPLPTTTLDEPDELELELDDAKTGIAKSPANAIEPKMIFVFFIYLYLLFQYSW</sequence>
<protein>
    <submittedName>
        <fullName evidence="1">Uncharacterized protein</fullName>
    </submittedName>
</protein>
<name>A0A2M8C5I2_9BACT</name>
<accession>A0A2M8C5I2</accession>
<dbReference type="EMBL" id="PFTZ01000056">
    <property type="protein sequence ID" value="PJB51438.1"/>
    <property type="molecule type" value="Genomic_DNA"/>
</dbReference>
<proteinExistence type="predicted"/>
<gene>
    <name evidence="1" type="ORF">CO101_02085</name>
</gene>